<gene>
    <name evidence="2" type="ORF">ECRASSUSDP1_LOCUS11893</name>
</gene>
<accession>A0AAD1UKS1</accession>
<comment type="caution">
    <text evidence="2">The sequence shown here is derived from an EMBL/GenBank/DDBJ whole genome shotgun (WGS) entry which is preliminary data.</text>
</comment>
<sequence>MVLCCDSENSLQLFILGLMWTVGIFTMLMPAMEIAGVKYSYDSLRYSMPRETTMCYSDIDFWLQTCKSPGYLPIWQQKDLEKLYIFSNIAMFIIFMFDFSQSKLTSRATKSYLSNFLIFIMFYTSNRDFSQIFLRMFKYGFYWRTDIILLTFLSIKRLLIFISQALMFQRLYDYCFRKWKRCDKLLKVVTALGFLAVDVCLVMVSFRFERVMGWLTGSAWRVGVQNCVWGYLIFSSIYTQRRLGSTTTFSKCCYEIFYCLIFGSDITLGINYVYITESETSTQICSGLFLFSVHLLILLVFIFHQVKCCGPYFPRRLANFRSYIFKLGSEFDSFYLKNRIVPDCSYCMNSIVEPSIL</sequence>
<dbReference type="Proteomes" id="UP001295684">
    <property type="component" value="Unassembled WGS sequence"/>
</dbReference>
<feature type="transmembrane region" description="Helical" evidence="1">
    <location>
        <begin position="255"/>
        <end position="275"/>
    </location>
</feature>
<feature type="transmembrane region" description="Helical" evidence="1">
    <location>
        <begin position="147"/>
        <end position="168"/>
    </location>
</feature>
<feature type="transmembrane region" description="Helical" evidence="1">
    <location>
        <begin position="111"/>
        <end position="127"/>
    </location>
</feature>
<feature type="transmembrane region" description="Helical" evidence="1">
    <location>
        <begin position="214"/>
        <end position="234"/>
    </location>
</feature>
<name>A0AAD1UKS1_EUPCR</name>
<dbReference type="EMBL" id="CAMPGE010011766">
    <property type="protein sequence ID" value="CAI2370577.1"/>
    <property type="molecule type" value="Genomic_DNA"/>
</dbReference>
<evidence type="ECO:0000313" key="3">
    <source>
        <dbReference type="Proteomes" id="UP001295684"/>
    </source>
</evidence>
<feature type="transmembrane region" description="Helical" evidence="1">
    <location>
        <begin position="83"/>
        <end position="99"/>
    </location>
</feature>
<reference evidence="2" key="1">
    <citation type="submission" date="2023-07" db="EMBL/GenBank/DDBJ databases">
        <authorList>
            <consortium name="AG Swart"/>
            <person name="Singh M."/>
            <person name="Singh A."/>
            <person name="Seah K."/>
            <person name="Emmerich C."/>
        </authorList>
    </citation>
    <scope>NUCLEOTIDE SEQUENCE</scope>
    <source>
        <strain evidence="2">DP1</strain>
    </source>
</reference>
<protein>
    <submittedName>
        <fullName evidence="2">Uncharacterized protein</fullName>
    </submittedName>
</protein>
<feature type="transmembrane region" description="Helical" evidence="1">
    <location>
        <begin position="188"/>
        <end position="208"/>
    </location>
</feature>
<keyword evidence="1" id="KW-0472">Membrane</keyword>
<evidence type="ECO:0000256" key="1">
    <source>
        <dbReference type="SAM" id="Phobius"/>
    </source>
</evidence>
<feature type="transmembrane region" description="Helical" evidence="1">
    <location>
        <begin position="12"/>
        <end position="32"/>
    </location>
</feature>
<evidence type="ECO:0000313" key="2">
    <source>
        <dbReference type="EMBL" id="CAI2370577.1"/>
    </source>
</evidence>
<dbReference type="AlphaFoldDB" id="A0AAD1UKS1"/>
<organism evidence="2 3">
    <name type="scientific">Euplotes crassus</name>
    <dbReference type="NCBI Taxonomy" id="5936"/>
    <lineage>
        <taxon>Eukaryota</taxon>
        <taxon>Sar</taxon>
        <taxon>Alveolata</taxon>
        <taxon>Ciliophora</taxon>
        <taxon>Intramacronucleata</taxon>
        <taxon>Spirotrichea</taxon>
        <taxon>Hypotrichia</taxon>
        <taxon>Euplotida</taxon>
        <taxon>Euplotidae</taxon>
        <taxon>Moneuplotes</taxon>
    </lineage>
</organism>
<proteinExistence type="predicted"/>
<keyword evidence="3" id="KW-1185">Reference proteome</keyword>
<feature type="transmembrane region" description="Helical" evidence="1">
    <location>
        <begin position="287"/>
        <end position="306"/>
    </location>
</feature>
<keyword evidence="1" id="KW-0812">Transmembrane</keyword>
<keyword evidence="1" id="KW-1133">Transmembrane helix</keyword>